<dbReference type="EMBL" id="CAFBON010000317">
    <property type="protein sequence ID" value="CAB5009535.1"/>
    <property type="molecule type" value="Genomic_DNA"/>
</dbReference>
<sequence length="40" mass="4605">MTIERMYSGRLSPSRPTMYLEWITSIQEVFTANCSFSACP</sequence>
<protein>
    <submittedName>
        <fullName evidence="1">Unannotated protein</fullName>
    </submittedName>
</protein>
<organism evidence="1">
    <name type="scientific">freshwater metagenome</name>
    <dbReference type="NCBI Taxonomy" id="449393"/>
    <lineage>
        <taxon>unclassified sequences</taxon>
        <taxon>metagenomes</taxon>
        <taxon>ecological metagenomes</taxon>
    </lineage>
</organism>
<dbReference type="AlphaFoldDB" id="A0A6J7PY26"/>
<gene>
    <name evidence="1" type="ORF">UFOPK3954_02236</name>
</gene>
<name>A0A6J7PY26_9ZZZZ</name>
<accession>A0A6J7PY26</accession>
<proteinExistence type="predicted"/>
<evidence type="ECO:0000313" key="1">
    <source>
        <dbReference type="EMBL" id="CAB5009535.1"/>
    </source>
</evidence>
<reference evidence="1" key="1">
    <citation type="submission" date="2020-05" db="EMBL/GenBank/DDBJ databases">
        <authorList>
            <person name="Chiriac C."/>
            <person name="Salcher M."/>
            <person name="Ghai R."/>
            <person name="Kavagutti S V."/>
        </authorList>
    </citation>
    <scope>NUCLEOTIDE SEQUENCE</scope>
</reference>